<reference evidence="4" key="2">
    <citation type="journal article" date="2022" name="Microbiol. Resour. Announc.">
        <title>Genome Sequence of Cupriavidus campinensis Strain G5, a Member of a Bacterial Consortium Capable of Polyethylene Degradation.</title>
        <authorList>
            <person name="Schneider B."/>
            <person name="Pfeiffer F."/>
            <person name="Dyall-Smith M."/>
            <person name="Kunte H.J."/>
        </authorList>
    </citation>
    <scope>NUCLEOTIDE SEQUENCE</scope>
    <source>
        <strain evidence="4">G5</strain>
    </source>
</reference>
<reference evidence="4" key="3">
    <citation type="submission" date="2022-05" db="EMBL/GenBank/DDBJ databases">
        <authorList>
            <person name="Kunte H.-J."/>
        </authorList>
    </citation>
    <scope>NUCLEOTIDE SEQUENCE</scope>
    <source>
        <strain evidence="4">G5</strain>
    </source>
</reference>
<dbReference type="KEGG" id="ccam:M5D45_22670"/>
<gene>
    <name evidence="3" type="ORF">FGG12_25665</name>
    <name evidence="4" type="ORF">M5D45_22670</name>
</gene>
<proteinExistence type="predicted"/>
<dbReference type="EMBL" id="VCIZ01000020">
    <property type="protein sequence ID" value="TSP09914.1"/>
    <property type="molecule type" value="Genomic_DNA"/>
</dbReference>
<evidence type="ECO:0000256" key="2">
    <source>
        <dbReference type="SAM" id="SignalP"/>
    </source>
</evidence>
<dbReference type="Proteomes" id="UP001056132">
    <property type="component" value="Chromosome 2"/>
</dbReference>
<feature type="signal peptide" evidence="2">
    <location>
        <begin position="1"/>
        <end position="22"/>
    </location>
</feature>
<dbReference type="Proteomes" id="UP000318943">
    <property type="component" value="Unassembled WGS sequence"/>
</dbReference>
<dbReference type="EMBL" id="CP097331">
    <property type="protein sequence ID" value="URF07963.1"/>
    <property type="molecule type" value="Genomic_DNA"/>
</dbReference>
<organism evidence="4 6">
    <name type="scientific">Cupriavidus campinensis</name>
    <dbReference type="NCBI Taxonomy" id="151783"/>
    <lineage>
        <taxon>Bacteria</taxon>
        <taxon>Pseudomonadati</taxon>
        <taxon>Pseudomonadota</taxon>
        <taxon>Betaproteobacteria</taxon>
        <taxon>Burkholderiales</taxon>
        <taxon>Burkholderiaceae</taxon>
        <taxon>Cupriavidus</taxon>
    </lineage>
</organism>
<evidence type="ECO:0000313" key="3">
    <source>
        <dbReference type="EMBL" id="TSP09914.1"/>
    </source>
</evidence>
<name>A0AAE9L5G8_9BURK</name>
<dbReference type="AlphaFoldDB" id="A0AAE9L5G8"/>
<feature type="chain" id="PRO_5041963086" evidence="2">
    <location>
        <begin position="23"/>
        <end position="92"/>
    </location>
</feature>
<feature type="region of interest" description="Disordered" evidence="1">
    <location>
        <begin position="29"/>
        <end position="92"/>
    </location>
</feature>
<evidence type="ECO:0000313" key="4">
    <source>
        <dbReference type="EMBL" id="URF07963.1"/>
    </source>
</evidence>
<accession>A0AAE9L5G8</accession>
<sequence length="92" mass="9710">MNKIIATAVALGLATASVAAIAQDKKQFDPYSQGAKAGEKFDTYSQGAKSGDKFDPYSQGANKSTRADLVDQSGQPKKDKAKKTTKKPTQGN</sequence>
<protein>
    <submittedName>
        <fullName evidence="4">Amino acid ABC transporter permease</fullName>
    </submittedName>
</protein>
<dbReference type="RefSeq" id="WP_144202345.1">
    <property type="nucleotide sequence ID" value="NZ_CAJPVH010000001.1"/>
</dbReference>
<keyword evidence="5" id="KW-1185">Reference proteome</keyword>
<evidence type="ECO:0000256" key="1">
    <source>
        <dbReference type="SAM" id="MobiDB-lite"/>
    </source>
</evidence>
<keyword evidence="2" id="KW-0732">Signal</keyword>
<evidence type="ECO:0000313" key="6">
    <source>
        <dbReference type="Proteomes" id="UP001056132"/>
    </source>
</evidence>
<evidence type="ECO:0000313" key="5">
    <source>
        <dbReference type="Proteomes" id="UP000318943"/>
    </source>
</evidence>
<reference evidence="3 5" key="1">
    <citation type="submission" date="2019-05" db="EMBL/GenBank/DDBJ databases">
        <title>Whole genome sequence analysis of Cupriavidus campinensis S14E4C strain.</title>
        <authorList>
            <person name="Abbaszade G."/>
            <person name="Szabo A."/>
            <person name="Toumi M."/>
            <person name="Toth E."/>
        </authorList>
    </citation>
    <scope>NUCLEOTIDE SEQUENCE [LARGE SCALE GENOMIC DNA]</scope>
    <source>
        <strain evidence="3 5">S14E4C</strain>
    </source>
</reference>